<evidence type="ECO:0000313" key="5">
    <source>
        <dbReference type="Proteomes" id="UP000480178"/>
    </source>
</evidence>
<evidence type="ECO:0000256" key="3">
    <source>
        <dbReference type="SAM" id="Phobius"/>
    </source>
</evidence>
<keyword evidence="5" id="KW-1185">Reference proteome</keyword>
<reference evidence="4 5" key="1">
    <citation type="submission" date="2020-01" db="EMBL/GenBank/DDBJ databases">
        <authorList>
            <person name="Kim M.K."/>
        </authorList>
    </citation>
    <scope>NUCLEOTIDE SEQUENCE [LARGE SCALE GENOMIC DNA]</scope>
    <source>
        <strain evidence="4 5">172606-1</strain>
    </source>
</reference>
<evidence type="ECO:0000256" key="2">
    <source>
        <dbReference type="PROSITE-ProRule" id="PRU00252"/>
    </source>
</evidence>
<dbReference type="InterPro" id="IPR000424">
    <property type="entry name" value="Primosome_PriB/ssb"/>
</dbReference>
<keyword evidence="1 2" id="KW-0238">DNA-binding</keyword>
<dbReference type="KEGG" id="rhoz:GXP67_09755"/>
<dbReference type="SUPFAM" id="SSF50249">
    <property type="entry name" value="Nucleic acid-binding proteins"/>
    <property type="match status" value="1"/>
</dbReference>
<dbReference type="Proteomes" id="UP000480178">
    <property type="component" value="Chromosome"/>
</dbReference>
<feature type="transmembrane region" description="Helical" evidence="3">
    <location>
        <begin position="49"/>
        <end position="66"/>
    </location>
</feature>
<keyword evidence="3" id="KW-0472">Membrane</keyword>
<evidence type="ECO:0000256" key="1">
    <source>
        <dbReference type="ARBA" id="ARBA00023125"/>
    </source>
</evidence>
<proteinExistence type="predicted"/>
<dbReference type="AlphaFoldDB" id="A0A6C0GG83"/>
<dbReference type="Gene3D" id="2.40.50.140">
    <property type="entry name" value="Nucleic acid-binding proteins"/>
    <property type="match status" value="1"/>
</dbReference>
<dbReference type="EMBL" id="CP048222">
    <property type="protein sequence ID" value="QHT66919.1"/>
    <property type="molecule type" value="Genomic_DNA"/>
</dbReference>
<protein>
    <submittedName>
        <fullName evidence="4">Single-stranded DNA-binding protein</fullName>
    </submittedName>
</protein>
<name>A0A6C0GG83_9BACT</name>
<dbReference type="PROSITE" id="PS50935">
    <property type="entry name" value="SSB"/>
    <property type="match status" value="1"/>
</dbReference>
<gene>
    <name evidence="4" type="ORF">GXP67_09755</name>
</gene>
<organism evidence="4 5">
    <name type="scientific">Rhodocytophaga rosea</name>
    <dbReference type="NCBI Taxonomy" id="2704465"/>
    <lineage>
        <taxon>Bacteria</taxon>
        <taxon>Pseudomonadati</taxon>
        <taxon>Bacteroidota</taxon>
        <taxon>Cytophagia</taxon>
        <taxon>Cytophagales</taxon>
        <taxon>Rhodocytophagaceae</taxon>
        <taxon>Rhodocytophaga</taxon>
    </lineage>
</organism>
<keyword evidence="3" id="KW-0812">Transmembrane</keyword>
<sequence length="225" mass="25271">MAQKCLRKGSHLYVEGKFKNRCYEDKEGQKRKVYKTMLVIQPTKNMKKIIYALILPLVVVSGLVFANREIKNETSKKLTSKPLSAAQRKAALKKWEATPDGILYKKWEASPEGKKVYGSEAKIRKHISAFTNMKAVVTSLSLPVGSRLGFAVMVSINGEDYILSFGLEKSNEFGPLHSLKVNDKIMIRSHSVSHAPKYSYPIVSGDYVERDSKIIYKRAPLKGGC</sequence>
<keyword evidence="3" id="KW-1133">Transmembrane helix</keyword>
<evidence type="ECO:0000313" key="4">
    <source>
        <dbReference type="EMBL" id="QHT66919.1"/>
    </source>
</evidence>
<dbReference type="GO" id="GO:0003697">
    <property type="term" value="F:single-stranded DNA binding"/>
    <property type="evidence" value="ECO:0007669"/>
    <property type="project" value="InterPro"/>
</dbReference>
<dbReference type="InterPro" id="IPR012340">
    <property type="entry name" value="NA-bd_OB-fold"/>
</dbReference>
<accession>A0A6C0GG83</accession>